<accession>A0A2P2KYB0</accession>
<reference evidence="1" key="1">
    <citation type="submission" date="2018-02" db="EMBL/GenBank/DDBJ databases">
        <title>Rhizophora mucronata_Transcriptome.</title>
        <authorList>
            <person name="Meera S.P."/>
            <person name="Sreeshan A."/>
            <person name="Augustine A."/>
        </authorList>
    </citation>
    <scope>NUCLEOTIDE SEQUENCE</scope>
    <source>
        <tissue evidence="1">Leaf</tissue>
    </source>
</reference>
<organism evidence="1">
    <name type="scientific">Rhizophora mucronata</name>
    <name type="common">Asiatic mangrove</name>
    <dbReference type="NCBI Taxonomy" id="61149"/>
    <lineage>
        <taxon>Eukaryota</taxon>
        <taxon>Viridiplantae</taxon>
        <taxon>Streptophyta</taxon>
        <taxon>Embryophyta</taxon>
        <taxon>Tracheophyta</taxon>
        <taxon>Spermatophyta</taxon>
        <taxon>Magnoliopsida</taxon>
        <taxon>eudicotyledons</taxon>
        <taxon>Gunneridae</taxon>
        <taxon>Pentapetalae</taxon>
        <taxon>rosids</taxon>
        <taxon>fabids</taxon>
        <taxon>Malpighiales</taxon>
        <taxon>Rhizophoraceae</taxon>
        <taxon>Rhizophora</taxon>
    </lineage>
</organism>
<proteinExistence type="predicted"/>
<protein>
    <submittedName>
        <fullName evidence="1">Uncharacterized protein</fullName>
    </submittedName>
</protein>
<dbReference type="EMBL" id="GGEC01030225">
    <property type="protein sequence ID" value="MBX10709.1"/>
    <property type="molecule type" value="Transcribed_RNA"/>
</dbReference>
<name>A0A2P2KYB0_RHIMU</name>
<sequence length="17" mass="1995">MCVVPITQMLRSKVLNY</sequence>
<evidence type="ECO:0000313" key="1">
    <source>
        <dbReference type="EMBL" id="MBX10709.1"/>
    </source>
</evidence>
<dbReference type="AlphaFoldDB" id="A0A2P2KYB0"/>